<dbReference type="InterPro" id="IPR011333">
    <property type="entry name" value="SKP1/BTB/POZ_sf"/>
</dbReference>
<proteinExistence type="predicted"/>
<dbReference type="PROSITE" id="PS50097">
    <property type="entry name" value="BTB"/>
    <property type="match status" value="1"/>
</dbReference>
<name>A0A7N0UPG9_KALFE</name>
<reference evidence="3" key="1">
    <citation type="submission" date="2021-01" db="UniProtKB">
        <authorList>
            <consortium name="EnsemblPlants"/>
        </authorList>
    </citation>
    <scope>IDENTIFICATION</scope>
</reference>
<sequence>MALTHPGIKDKQLKGKDDFVWQVETPLTDKFIIEVEFTDLKTAPPNGGEPHSIWTKNFTQRESSPTVLTSFGRMLSESIHTDITINTSDGSIQAHRAVLSIRSPVFCRMFSHDLKEKELSTLDISDISLEACKALLNYIYGDIQHEDFLTHRLALLYAAEKYDIADLKDACQESLTEDIDASNVLERLQVAFFYQMPKLKTSCKQYLVKFGKVFDIQDDFNSFLQCADKELISEIFHEIICAWKGF</sequence>
<dbReference type="SMART" id="SM00225">
    <property type="entry name" value="BTB"/>
    <property type="match status" value="1"/>
</dbReference>
<organism evidence="3 4">
    <name type="scientific">Kalanchoe fedtschenkoi</name>
    <name type="common">Lavender scallops</name>
    <name type="synonym">South American air plant</name>
    <dbReference type="NCBI Taxonomy" id="63787"/>
    <lineage>
        <taxon>Eukaryota</taxon>
        <taxon>Viridiplantae</taxon>
        <taxon>Streptophyta</taxon>
        <taxon>Embryophyta</taxon>
        <taxon>Tracheophyta</taxon>
        <taxon>Spermatophyta</taxon>
        <taxon>Magnoliopsida</taxon>
        <taxon>eudicotyledons</taxon>
        <taxon>Gunneridae</taxon>
        <taxon>Pentapetalae</taxon>
        <taxon>Saxifragales</taxon>
        <taxon>Crassulaceae</taxon>
        <taxon>Kalanchoe</taxon>
    </lineage>
</organism>
<feature type="domain" description="BTB" evidence="2">
    <location>
        <begin position="81"/>
        <end position="140"/>
    </location>
</feature>
<dbReference type="Proteomes" id="UP000594263">
    <property type="component" value="Unplaced"/>
</dbReference>
<evidence type="ECO:0000256" key="1">
    <source>
        <dbReference type="ARBA" id="ARBA00004906"/>
    </source>
</evidence>
<accession>A0A7N0UPG9</accession>
<dbReference type="CDD" id="cd18186">
    <property type="entry name" value="BTB_POZ_ZBTB_KLHL-like"/>
    <property type="match status" value="1"/>
</dbReference>
<dbReference type="Gramene" id="Kaladp0076s0353.1.v1.1">
    <property type="protein sequence ID" value="Kaladp0076s0353.1.v1.1"/>
    <property type="gene ID" value="Kaladp0076s0353.v1.1"/>
</dbReference>
<dbReference type="Pfam" id="PF00651">
    <property type="entry name" value="BTB"/>
    <property type="match status" value="1"/>
</dbReference>
<keyword evidence="4" id="KW-1185">Reference proteome</keyword>
<dbReference type="SUPFAM" id="SSF54695">
    <property type="entry name" value="POZ domain"/>
    <property type="match status" value="1"/>
</dbReference>
<evidence type="ECO:0000259" key="2">
    <source>
        <dbReference type="PROSITE" id="PS50097"/>
    </source>
</evidence>
<comment type="pathway">
    <text evidence="1">Protein modification; protein ubiquitination.</text>
</comment>
<evidence type="ECO:0000313" key="3">
    <source>
        <dbReference type="EnsemblPlants" id="Kaladp0076s0353.1.v1.1"/>
    </source>
</evidence>
<dbReference type="PANTHER" id="PTHR46672:SF4">
    <property type="entry name" value="OS08G0495500 PROTEIN"/>
    <property type="match status" value="1"/>
</dbReference>
<dbReference type="EnsemblPlants" id="Kaladp0076s0353.1.v1.1">
    <property type="protein sequence ID" value="Kaladp0076s0353.1.v1.1"/>
    <property type="gene ID" value="Kaladp0076s0353.v1.1"/>
</dbReference>
<dbReference type="Gene3D" id="3.30.710.10">
    <property type="entry name" value="Potassium Channel Kv1.1, Chain A"/>
    <property type="match status" value="1"/>
</dbReference>
<dbReference type="InterPro" id="IPR044714">
    <property type="entry name" value="AtSIBP1-like"/>
</dbReference>
<dbReference type="PANTHER" id="PTHR46672">
    <property type="entry name" value="OS08G0495500 PROTEIN-RELATED"/>
    <property type="match status" value="1"/>
</dbReference>
<evidence type="ECO:0000313" key="4">
    <source>
        <dbReference type="Proteomes" id="UP000594263"/>
    </source>
</evidence>
<protein>
    <recommendedName>
        <fullName evidence="2">BTB domain-containing protein</fullName>
    </recommendedName>
</protein>
<dbReference type="AlphaFoldDB" id="A0A7N0UPG9"/>
<dbReference type="OMA" id="WWISIEK"/>
<dbReference type="InterPro" id="IPR000210">
    <property type="entry name" value="BTB/POZ_dom"/>
</dbReference>